<dbReference type="EMBL" id="JAIFRP010004408">
    <property type="protein sequence ID" value="KAK2575934.1"/>
    <property type="molecule type" value="Genomic_DNA"/>
</dbReference>
<comment type="caution">
    <text evidence="4">The sequence shown here is derived from an EMBL/GenBank/DDBJ whole genome shotgun (WGS) entry which is preliminary data.</text>
</comment>
<dbReference type="GO" id="GO:0008146">
    <property type="term" value="F:sulfotransferase activity"/>
    <property type="evidence" value="ECO:0007669"/>
    <property type="project" value="InterPro"/>
</dbReference>
<evidence type="ECO:0000256" key="1">
    <source>
        <dbReference type="ARBA" id="ARBA00005771"/>
    </source>
</evidence>
<dbReference type="Pfam" id="PF00685">
    <property type="entry name" value="Sulfotransfer_1"/>
    <property type="match status" value="1"/>
</dbReference>
<gene>
    <name evidence="4" type="ORF">KPH14_007296</name>
</gene>
<keyword evidence="2" id="KW-0808">Transferase</keyword>
<dbReference type="InterPro" id="IPR000863">
    <property type="entry name" value="Sulfotransferase_dom"/>
</dbReference>
<dbReference type="SUPFAM" id="SSF52540">
    <property type="entry name" value="P-loop containing nucleoside triphosphate hydrolases"/>
    <property type="match status" value="1"/>
</dbReference>
<organism evidence="4 5">
    <name type="scientific">Odynerus spinipes</name>
    <dbReference type="NCBI Taxonomy" id="1348599"/>
    <lineage>
        <taxon>Eukaryota</taxon>
        <taxon>Metazoa</taxon>
        <taxon>Ecdysozoa</taxon>
        <taxon>Arthropoda</taxon>
        <taxon>Hexapoda</taxon>
        <taxon>Insecta</taxon>
        <taxon>Pterygota</taxon>
        <taxon>Neoptera</taxon>
        <taxon>Endopterygota</taxon>
        <taxon>Hymenoptera</taxon>
        <taxon>Apocrita</taxon>
        <taxon>Aculeata</taxon>
        <taxon>Vespoidea</taxon>
        <taxon>Vespidae</taxon>
        <taxon>Eumeninae</taxon>
        <taxon>Odynerus</taxon>
    </lineage>
</organism>
<evidence type="ECO:0000313" key="4">
    <source>
        <dbReference type="EMBL" id="KAK2575934.1"/>
    </source>
</evidence>
<evidence type="ECO:0000256" key="2">
    <source>
        <dbReference type="ARBA" id="ARBA00022679"/>
    </source>
</evidence>
<name>A0AAD9RA94_9HYME</name>
<dbReference type="PANTHER" id="PTHR11783">
    <property type="entry name" value="SULFOTRANSFERASE SULT"/>
    <property type="match status" value="1"/>
</dbReference>
<comment type="similarity">
    <text evidence="1">Belongs to the sulfotransferase 1 family.</text>
</comment>
<keyword evidence="5" id="KW-1185">Reference proteome</keyword>
<feature type="domain" description="Sulfotransferase" evidence="3">
    <location>
        <begin position="118"/>
        <end position="377"/>
    </location>
</feature>
<reference evidence="4" key="2">
    <citation type="journal article" date="2023" name="Commun. Biol.">
        <title>Intrasexual cuticular hydrocarbon dimorphism in a wasp sheds light on hydrocarbon biosynthesis genes in Hymenoptera.</title>
        <authorList>
            <person name="Moris V.C."/>
            <person name="Podsiadlowski L."/>
            <person name="Martin S."/>
            <person name="Oeyen J.P."/>
            <person name="Donath A."/>
            <person name="Petersen M."/>
            <person name="Wilbrandt J."/>
            <person name="Misof B."/>
            <person name="Liedtke D."/>
            <person name="Thamm M."/>
            <person name="Scheiner R."/>
            <person name="Schmitt T."/>
            <person name="Niehuis O."/>
        </authorList>
    </citation>
    <scope>NUCLEOTIDE SEQUENCE</scope>
    <source>
        <strain evidence="4">GBR_01_08_01A</strain>
    </source>
</reference>
<reference evidence="4" key="1">
    <citation type="submission" date="2021-08" db="EMBL/GenBank/DDBJ databases">
        <authorList>
            <person name="Misof B."/>
            <person name="Oliver O."/>
            <person name="Podsiadlowski L."/>
            <person name="Donath A."/>
            <person name="Peters R."/>
            <person name="Mayer C."/>
            <person name="Rust J."/>
            <person name="Gunkel S."/>
            <person name="Lesny P."/>
            <person name="Martin S."/>
            <person name="Oeyen J.P."/>
            <person name="Petersen M."/>
            <person name="Panagiotis P."/>
            <person name="Wilbrandt J."/>
            <person name="Tanja T."/>
        </authorList>
    </citation>
    <scope>NUCLEOTIDE SEQUENCE</scope>
    <source>
        <strain evidence="4">GBR_01_08_01A</strain>
        <tissue evidence="4">Thorax + abdomen</tissue>
    </source>
</reference>
<dbReference type="InterPro" id="IPR027417">
    <property type="entry name" value="P-loop_NTPase"/>
</dbReference>
<protein>
    <recommendedName>
        <fullName evidence="3">Sulfotransferase domain-containing protein</fullName>
    </recommendedName>
</protein>
<evidence type="ECO:0000259" key="3">
    <source>
        <dbReference type="Pfam" id="PF00685"/>
    </source>
</evidence>
<dbReference type="Proteomes" id="UP001258017">
    <property type="component" value="Unassembled WGS sequence"/>
</dbReference>
<accession>A0AAD9RA94</accession>
<proteinExistence type="inferred from homology"/>
<dbReference type="Gene3D" id="3.40.50.300">
    <property type="entry name" value="P-loop containing nucleotide triphosphate hydrolases"/>
    <property type="match status" value="1"/>
</dbReference>
<dbReference type="AlphaFoldDB" id="A0AAD9RA94"/>
<sequence>MTESGYKYEKKECRDSRTRMLRKLLDTHIICTIFQYISERYIGVSLPEFSRHFLKRILDKMSRKPITFSTVEGDVADKLDHMFGVRPSFFKAEPGNCLLPPHYVFLAKKIRDMEIYEDDVWIISYPRTGSHWVQEMVWCIGNNFNYESAKTLLIVRNPLLESSALIVTGNYVESIAKLGDSVENVKNMPRPRYVKSHLPWDLLPMGIHKKKPKIIYISRNPKDTCVSFYHYCKVFHNMKGDFEDFAELFVNGNVPMGSFWNHVLPFWNAREQENILFLKYEDMKKDQHEVIRKTAKFLNKTITDEQVIELSEHLQFSKMAANPAVNLEHLLKAKNPDDSDPNLKFIRKGKVGDWQNYMSAKVSEAFDDWTEKHLKGTDLKLDTKNSIIEN</sequence>
<evidence type="ECO:0000313" key="5">
    <source>
        <dbReference type="Proteomes" id="UP001258017"/>
    </source>
</evidence>